<name>A0A0B7K492_BIOOC</name>
<gene>
    <name evidence="2" type="ORF">BN869_000008251_1</name>
</gene>
<proteinExistence type="predicted"/>
<accession>A0A0B7K492</accession>
<reference evidence="2" key="1">
    <citation type="submission" date="2015-01" db="EMBL/GenBank/DDBJ databases">
        <authorList>
            <person name="Durling Mikael"/>
        </authorList>
    </citation>
    <scope>NUCLEOTIDE SEQUENCE</scope>
</reference>
<organism evidence="2">
    <name type="scientific">Bionectria ochroleuca</name>
    <name type="common">Gliocladium roseum</name>
    <dbReference type="NCBI Taxonomy" id="29856"/>
    <lineage>
        <taxon>Eukaryota</taxon>
        <taxon>Fungi</taxon>
        <taxon>Dikarya</taxon>
        <taxon>Ascomycota</taxon>
        <taxon>Pezizomycotina</taxon>
        <taxon>Sordariomycetes</taxon>
        <taxon>Hypocreomycetidae</taxon>
        <taxon>Hypocreales</taxon>
        <taxon>Bionectriaceae</taxon>
        <taxon>Clonostachys</taxon>
    </lineage>
</organism>
<dbReference type="EMBL" id="CDPU01000027">
    <property type="protein sequence ID" value="CEO52193.1"/>
    <property type="molecule type" value="Genomic_DNA"/>
</dbReference>
<feature type="compositionally biased region" description="Polar residues" evidence="1">
    <location>
        <begin position="14"/>
        <end position="28"/>
    </location>
</feature>
<feature type="region of interest" description="Disordered" evidence="1">
    <location>
        <begin position="1"/>
        <end position="28"/>
    </location>
</feature>
<evidence type="ECO:0000313" key="2">
    <source>
        <dbReference type="EMBL" id="CEO52193.1"/>
    </source>
</evidence>
<sequence>MSSNSDGLPPYQEKPSSTQETTAPSAHSSRLAYPSRLASSIQTCSISDGYMDHFSITRVSDLTYHLSLTVDPTPIYRIELILGPTKVGNIQIFSASDTTLPALAAARASTEKRSKKVPVGTICTSSPTEPDAHWRPVFCTKDGYTWLQYSSEIPVVKVPGRAAKPQTFKWDIWDGEPTRLFWQGPLPLQTRPLHTSAPDSMPFLFAQVKFEPDDGEHLVQIRRGGGIDFELSVILEAFLFSDLSMKDFALGGA</sequence>
<dbReference type="AlphaFoldDB" id="A0A0B7K492"/>
<protein>
    <submittedName>
        <fullName evidence="2">Uncharacterized protein</fullName>
    </submittedName>
</protein>
<evidence type="ECO:0000256" key="1">
    <source>
        <dbReference type="SAM" id="MobiDB-lite"/>
    </source>
</evidence>